<dbReference type="NCBIfam" id="NF047593">
    <property type="entry name" value="IS66_ISAeme5_TnpA"/>
    <property type="match status" value="1"/>
</dbReference>
<organism evidence="1 2">
    <name type="scientific">Desulfoscipio geothermicus DSM 3669</name>
    <dbReference type="NCBI Taxonomy" id="1121426"/>
    <lineage>
        <taxon>Bacteria</taxon>
        <taxon>Bacillati</taxon>
        <taxon>Bacillota</taxon>
        <taxon>Clostridia</taxon>
        <taxon>Eubacteriales</taxon>
        <taxon>Desulfallaceae</taxon>
        <taxon>Desulfoscipio</taxon>
    </lineage>
</organism>
<dbReference type="RefSeq" id="WP_245779766.1">
    <property type="nucleotide sequence ID" value="NZ_FOYM01000021.1"/>
</dbReference>
<protein>
    <submittedName>
        <fullName evidence="1">Uncharacterized protein</fullName>
    </submittedName>
</protein>
<sequence>MTRAELRKEWEARVAAFRASDQSASTWCTAHDLKPISYDIGSRSLNPKKLP</sequence>
<dbReference type="AlphaFoldDB" id="A0A1I6DYC8"/>
<reference evidence="2" key="1">
    <citation type="submission" date="2016-10" db="EMBL/GenBank/DDBJ databases">
        <authorList>
            <person name="Varghese N."/>
            <person name="Submissions S."/>
        </authorList>
    </citation>
    <scope>NUCLEOTIDE SEQUENCE [LARGE SCALE GENOMIC DNA]</scope>
    <source>
        <strain evidence="2">DSM 3669</strain>
    </source>
</reference>
<name>A0A1I6DYC8_9FIRM</name>
<dbReference type="EMBL" id="FOYM01000021">
    <property type="protein sequence ID" value="SFR10509.1"/>
    <property type="molecule type" value="Genomic_DNA"/>
</dbReference>
<dbReference type="Proteomes" id="UP000199584">
    <property type="component" value="Unassembled WGS sequence"/>
</dbReference>
<keyword evidence="2" id="KW-1185">Reference proteome</keyword>
<gene>
    <name evidence="1" type="ORF">SAMN05660706_12126</name>
</gene>
<accession>A0A1I6DYC8</accession>
<proteinExistence type="predicted"/>
<evidence type="ECO:0000313" key="1">
    <source>
        <dbReference type="EMBL" id="SFR10509.1"/>
    </source>
</evidence>
<evidence type="ECO:0000313" key="2">
    <source>
        <dbReference type="Proteomes" id="UP000199584"/>
    </source>
</evidence>